<dbReference type="AlphaFoldDB" id="A0A6I6MPL0"/>
<dbReference type="RefSeq" id="WP_158765637.1">
    <property type="nucleotide sequence ID" value="NZ_CP047045.1"/>
</dbReference>
<evidence type="ECO:0000256" key="1">
    <source>
        <dbReference type="SAM" id="SignalP"/>
    </source>
</evidence>
<feature type="signal peptide" evidence="1">
    <location>
        <begin position="1"/>
        <end position="25"/>
    </location>
</feature>
<name>A0A6I6MPL0_9CAUL</name>
<dbReference type="EMBL" id="CP047045">
    <property type="protein sequence ID" value="QGZ94717.1"/>
    <property type="molecule type" value="Genomic_DNA"/>
</dbReference>
<evidence type="ECO:0000313" key="2">
    <source>
        <dbReference type="EMBL" id="QGZ94717.1"/>
    </source>
</evidence>
<keyword evidence="3" id="KW-1185">Reference proteome</keyword>
<evidence type="ECO:0000313" key="3">
    <source>
        <dbReference type="Proteomes" id="UP000431269"/>
    </source>
</evidence>
<keyword evidence="1" id="KW-0732">Signal</keyword>
<accession>A0A6I6MPL0</accession>
<dbReference type="InterPro" id="IPR009380">
    <property type="entry name" value="DUF1036"/>
</dbReference>
<dbReference type="Proteomes" id="UP000431269">
    <property type="component" value="Chromosome"/>
</dbReference>
<dbReference type="Pfam" id="PF06282">
    <property type="entry name" value="DUF1036"/>
    <property type="match status" value="1"/>
</dbReference>
<dbReference type="KEGG" id="tsv:DSM104635_01547"/>
<protein>
    <submittedName>
        <fullName evidence="2">Putative integral membrane protein</fullName>
    </submittedName>
</protein>
<organism evidence="2 3">
    <name type="scientific">Terricaulis silvestris</name>
    <dbReference type="NCBI Taxonomy" id="2686094"/>
    <lineage>
        <taxon>Bacteria</taxon>
        <taxon>Pseudomonadati</taxon>
        <taxon>Pseudomonadota</taxon>
        <taxon>Alphaproteobacteria</taxon>
        <taxon>Caulobacterales</taxon>
        <taxon>Caulobacteraceae</taxon>
        <taxon>Terricaulis</taxon>
    </lineage>
</organism>
<sequence>MSLRFLAALAASLVLTFGPVPTALAQKGPTTGGEQIAIRVCNNANDNARIALSYQPVGSDQFFNEGWFAVPSRSCQDIATTSNGYFYGYAEVEGDGARHWNGDFPLCVQYPGPYEFWSVGHTSCDSRQALQYFVQMHSERWGVYTWTLDPGP</sequence>
<feature type="chain" id="PRO_5026315717" evidence="1">
    <location>
        <begin position="26"/>
        <end position="152"/>
    </location>
</feature>
<gene>
    <name evidence="2" type="ORF">DSM104635_01547</name>
</gene>
<proteinExistence type="predicted"/>
<reference evidence="3" key="1">
    <citation type="submission" date="2019-12" db="EMBL/GenBank/DDBJ databases">
        <title>Complete genome of Terracaulis silvestris 0127_4.</title>
        <authorList>
            <person name="Vieira S."/>
            <person name="Riedel T."/>
            <person name="Sproer C."/>
            <person name="Pascual J."/>
            <person name="Boedeker C."/>
            <person name="Overmann J."/>
        </authorList>
    </citation>
    <scope>NUCLEOTIDE SEQUENCE [LARGE SCALE GENOMIC DNA]</scope>
    <source>
        <strain evidence="3">0127_4</strain>
    </source>
</reference>